<sequence>MSLVIIRVPAEYMRDDATEWQKGIVEIIKSKVSDYKRFGNATLFLPSDCHPETRQRLFEIEIKGE</sequence>
<proteinExistence type="predicted"/>
<evidence type="ECO:0000313" key="1">
    <source>
        <dbReference type="EMBL" id="UAV84519.1"/>
    </source>
</evidence>
<organism evidence="1 2">
    <name type="scientific">Pseudomonas phage PHB09</name>
    <dbReference type="NCBI Taxonomy" id="2867265"/>
    <lineage>
        <taxon>Viruses</taxon>
        <taxon>Duplodnaviria</taxon>
        <taxon>Heunggongvirae</taxon>
        <taxon>Uroviricota</taxon>
        <taxon>Caudoviricetes</taxon>
        <taxon>Vandenendeviridae</taxon>
        <taxon>Gorskivirinae</taxon>
        <taxon>Dilongvirus</taxon>
        <taxon>Dilongvirus PHB09</taxon>
    </lineage>
</organism>
<gene>
    <name evidence="1" type="ORF">PHB09_023</name>
</gene>
<dbReference type="Proteomes" id="UP000827914">
    <property type="component" value="Segment"/>
</dbReference>
<name>A0AAE8XC75_9CAUD</name>
<keyword evidence="2" id="KW-1185">Reference proteome</keyword>
<reference evidence="1" key="1">
    <citation type="submission" date="2021-09" db="EMBL/GenBank/DDBJ databases">
        <authorList>
            <person name="Liu Y."/>
        </authorList>
    </citation>
    <scope>NUCLEOTIDE SEQUENCE</scope>
</reference>
<protein>
    <submittedName>
        <fullName evidence="1">Uncharacterized protein</fullName>
    </submittedName>
</protein>
<dbReference type="EMBL" id="OK040171">
    <property type="protein sequence ID" value="UAV84519.1"/>
    <property type="molecule type" value="Genomic_DNA"/>
</dbReference>
<accession>A0AAE8XC75</accession>
<evidence type="ECO:0000313" key="2">
    <source>
        <dbReference type="Proteomes" id="UP000827914"/>
    </source>
</evidence>